<dbReference type="PANTHER" id="PTHR30303">
    <property type="entry name" value="HYDROGENASE ISOENZYMES FORMATION PROTEIN HYPE"/>
    <property type="match status" value="1"/>
</dbReference>
<dbReference type="Pfam" id="PF02769">
    <property type="entry name" value="AIRS_C"/>
    <property type="match status" value="1"/>
</dbReference>
<dbReference type="InterPro" id="IPR036676">
    <property type="entry name" value="PurM-like_C_sf"/>
</dbReference>
<evidence type="ECO:0000313" key="5">
    <source>
        <dbReference type="Proteomes" id="UP000603434"/>
    </source>
</evidence>
<dbReference type="SUPFAM" id="SSF56042">
    <property type="entry name" value="PurM C-terminal domain-like"/>
    <property type="match status" value="1"/>
</dbReference>
<feature type="domain" description="PurM-like C-terminal" evidence="3">
    <location>
        <begin position="361"/>
        <end position="517"/>
    </location>
</feature>
<evidence type="ECO:0000259" key="2">
    <source>
        <dbReference type="Pfam" id="PF00586"/>
    </source>
</evidence>
<dbReference type="SFLD" id="SFLDS00003">
    <property type="entry name" value="Haloacid_Dehalogenase"/>
    <property type="match status" value="1"/>
</dbReference>
<keyword evidence="4" id="KW-0378">Hydrolase</keyword>
<dbReference type="InterPro" id="IPR006439">
    <property type="entry name" value="HAD-SF_hydro_IA"/>
</dbReference>
<name>A0A8J6NVC3_9BACT</name>
<dbReference type="InterPro" id="IPR036412">
    <property type="entry name" value="HAD-like_sf"/>
</dbReference>
<dbReference type="SUPFAM" id="SSF55326">
    <property type="entry name" value="PurM N-terminal domain-like"/>
    <property type="match status" value="1"/>
</dbReference>
<dbReference type="GO" id="GO:0016787">
    <property type="term" value="F:hydrolase activity"/>
    <property type="evidence" value="ECO:0007669"/>
    <property type="project" value="UniProtKB-KW"/>
</dbReference>
<dbReference type="CDD" id="cd06061">
    <property type="entry name" value="PurM-like1"/>
    <property type="match status" value="1"/>
</dbReference>
<sequence length="541" mass="58928">MKPVILKPFCIKAVLFDFDGTLTRPGALDFPLLKQTIGCPPEALVLEFIQSLPTAARQKEARDVLERFERNAAENSKPNVGAEDLVAYLRSKGIALGIITRNTLDSINRAFQNFNTIGVSDFDLIITRETPVKRKPNPDGILLAAQKLKVDVGQLLMVGDFFFDIQAGQEAGSLTAFLDNGVNSGPSKIASDFRISRLEELKTIVRFGSPLSMGKLPNDILEMFLQEFDFQDASVLIPPGIGEDTAAVNVQETEVLVLKSDPITFVTDSIGHYAVLINANDIATAGAIPRWLLTTLLFPCGTTPSEIWQVMHELESTCRRWDIMLCGGHTEITDAVTRPVVAGMLAGTVARRDLIDKRNMKPGDKVMLTKAVAVEGTAIIARKFEDRLKRLGLPEAEIEKSKAFVSEISILKEAKIAGETVGVSAMHDVTEGGLATALEELSIAGGHRIKIDISRIPYFPQTQKIGRLLNIDPLGLIGSGSLLICCQESVCENLMAGIRNAGIKVTCIGEVRGTGRGIEAVWHDAPAKWPAFEVDELVRLF</sequence>
<proteinExistence type="inferred from homology"/>
<dbReference type="Gene3D" id="3.30.1330.10">
    <property type="entry name" value="PurM-like, N-terminal domain"/>
    <property type="match status" value="1"/>
</dbReference>
<dbReference type="Gene3D" id="1.10.260.80">
    <property type="match status" value="1"/>
</dbReference>
<dbReference type="Gene3D" id="3.40.50.1000">
    <property type="entry name" value="HAD superfamily/HAD-like"/>
    <property type="match status" value="1"/>
</dbReference>
<evidence type="ECO:0000256" key="1">
    <source>
        <dbReference type="ARBA" id="ARBA00006243"/>
    </source>
</evidence>
<dbReference type="NCBIfam" id="TIGR01509">
    <property type="entry name" value="HAD-SF-IA-v3"/>
    <property type="match status" value="1"/>
</dbReference>
<dbReference type="InterPro" id="IPR011854">
    <property type="entry name" value="HypE"/>
</dbReference>
<evidence type="ECO:0000259" key="3">
    <source>
        <dbReference type="Pfam" id="PF02769"/>
    </source>
</evidence>
<dbReference type="Proteomes" id="UP000603434">
    <property type="component" value="Unassembled WGS sequence"/>
</dbReference>
<comment type="caution">
    <text evidence="4">The sequence shown here is derived from an EMBL/GenBank/DDBJ whole genome shotgun (WGS) entry which is preliminary data.</text>
</comment>
<dbReference type="InterPro" id="IPR023214">
    <property type="entry name" value="HAD_sf"/>
</dbReference>
<gene>
    <name evidence="4" type="ORF">H8E23_05620</name>
</gene>
<dbReference type="SUPFAM" id="SSF56784">
    <property type="entry name" value="HAD-like"/>
    <property type="match status" value="1"/>
</dbReference>
<accession>A0A8J6NVC3</accession>
<dbReference type="InterPro" id="IPR016188">
    <property type="entry name" value="PurM-like_N"/>
</dbReference>
<dbReference type="EMBL" id="JACNJH010000111">
    <property type="protein sequence ID" value="MBC8360856.1"/>
    <property type="molecule type" value="Genomic_DNA"/>
</dbReference>
<dbReference type="InterPro" id="IPR041492">
    <property type="entry name" value="HAD_2"/>
</dbReference>
<evidence type="ECO:0000313" key="4">
    <source>
        <dbReference type="EMBL" id="MBC8360856.1"/>
    </source>
</evidence>
<dbReference type="InterPro" id="IPR036921">
    <property type="entry name" value="PurM-like_N_sf"/>
</dbReference>
<dbReference type="SFLD" id="SFLDG01129">
    <property type="entry name" value="C1.5:_HAD__Beta-PGM__Phosphata"/>
    <property type="match status" value="1"/>
</dbReference>
<protein>
    <submittedName>
        <fullName evidence="4">HAD-IA family hydrolase</fullName>
    </submittedName>
</protein>
<dbReference type="NCBIfam" id="TIGR01549">
    <property type="entry name" value="HAD-SF-IA-v1"/>
    <property type="match status" value="1"/>
</dbReference>
<dbReference type="GO" id="GO:0051604">
    <property type="term" value="P:protein maturation"/>
    <property type="evidence" value="ECO:0007669"/>
    <property type="project" value="TreeGrafter"/>
</dbReference>
<dbReference type="Pfam" id="PF13419">
    <property type="entry name" value="HAD_2"/>
    <property type="match status" value="1"/>
</dbReference>
<dbReference type="Pfam" id="PF00586">
    <property type="entry name" value="AIRS"/>
    <property type="match status" value="1"/>
</dbReference>
<dbReference type="InterPro" id="IPR010918">
    <property type="entry name" value="PurM-like_C_dom"/>
</dbReference>
<dbReference type="PANTHER" id="PTHR30303:SF4">
    <property type="entry name" value="HYDROGENASE EXPRESSION_FORMATION PROTEIN HYPE"/>
    <property type="match status" value="1"/>
</dbReference>
<dbReference type="AlphaFoldDB" id="A0A8J6NVC3"/>
<organism evidence="4 5">
    <name type="scientific">Candidatus Desulfatibia profunda</name>
    <dbReference type="NCBI Taxonomy" id="2841695"/>
    <lineage>
        <taxon>Bacteria</taxon>
        <taxon>Pseudomonadati</taxon>
        <taxon>Thermodesulfobacteriota</taxon>
        <taxon>Desulfobacteria</taxon>
        <taxon>Desulfobacterales</taxon>
        <taxon>Desulfobacterales incertae sedis</taxon>
        <taxon>Candidatus Desulfatibia</taxon>
    </lineage>
</organism>
<reference evidence="4 5" key="1">
    <citation type="submission" date="2020-08" db="EMBL/GenBank/DDBJ databases">
        <title>Bridging the membrane lipid divide: bacteria of the FCB group superphylum have the potential to synthesize archaeal ether lipids.</title>
        <authorList>
            <person name="Villanueva L."/>
            <person name="Von Meijenfeldt F.A.B."/>
            <person name="Westbye A.B."/>
            <person name="Yadav S."/>
            <person name="Hopmans E.C."/>
            <person name="Dutilh B.E."/>
            <person name="Sinninghe Damste J.S."/>
        </authorList>
    </citation>
    <scope>NUCLEOTIDE SEQUENCE [LARGE SCALE GENOMIC DNA]</scope>
    <source>
        <strain evidence="4">NIOZ-UU30</strain>
    </source>
</reference>
<dbReference type="Gene3D" id="3.90.650.10">
    <property type="entry name" value="PurM-like C-terminal domain"/>
    <property type="match status" value="1"/>
</dbReference>
<feature type="domain" description="PurM-like N-terminal" evidence="2">
    <location>
        <begin position="242"/>
        <end position="349"/>
    </location>
</feature>
<comment type="similarity">
    <text evidence="1">Belongs to the HypE family.</text>
</comment>